<proteinExistence type="predicted"/>
<comment type="caution">
    <text evidence="1">The sequence shown here is derived from an EMBL/GenBank/DDBJ whole genome shotgun (WGS) entry which is preliminary data.</text>
</comment>
<dbReference type="AlphaFoldDB" id="A0A6B1D8T5"/>
<dbReference type="InterPro" id="IPR014718">
    <property type="entry name" value="GH-type_carb-bd"/>
</dbReference>
<dbReference type="GO" id="GO:0030246">
    <property type="term" value="F:carbohydrate binding"/>
    <property type="evidence" value="ECO:0007669"/>
    <property type="project" value="InterPro"/>
</dbReference>
<protein>
    <submittedName>
        <fullName evidence="1">Aldose 1-epimerase family protein</fullName>
    </submittedName>
</protein>
<dbReference type="Pfam" id="PF14486">
    <property type="entry name" value="DUF4432"/>
    <property type="match status" value="1"/>
</dbReference>
<dbReference type="EMBL" id="VXMH01000069">
    <property type="protein sequence ID" value="MYC95843.1"/>
    <property type="molecule type" value="Genomic_DNA"/>
</dbReference>
<reference evidence="1" key="1">
    <citation type="submission" date="2019-09" db="EMBL/GenBank/DDBJ databases">
        <title>Characterisation of the sponge microbiome using genome-centric metagenomics.</title>
        <authorList>
            <person name="Engelberts J.P."/>
            <person name="Robbins S.J."/>
            <person name="De Goeij J.M."/>
            <person name="Aranda M."/>
            <person name="Bell S.C."/>
            <person name="Webster N.S."/>
        </authorList>
    </citation>
    <scope>NUCLEOTIDE SEQUENCE</scope>
    <source>
        <strain evidence="1">SB0661_bin_32</strain>
    </source>
</reference>
<accession>A0A6B1D8T5</accession>
<dbReference type="CDD" id="cd09023">
    <property type="entry name" value="Aldose_epim_Ec_c4013"/>
    <property type="match status" value="1"/>
</dbReference>
<dbReference type="Gene3D" id="2.70.98.10">
    <property type="match status" value="1"/>
</dbReference>
<sequence length="371" mass="41408">MLSLTPKSTHRKETKMTTLFGRDYSRRELLDKVGDMSQLAGARKAELVEGIERGSDLIEVFNASGLCFSVLPGRSLDIASAHYKGMSLCFRSSTGDVGPAFYEPEGNGWLRGFFGGLTVSCGMTFTGHPEVDPEEENEELGLHGRLAFLPAKNVVANAGWEGEQYVVRVHGKMREAVFFGTNLELTREISTVLGEKSIRIYDRIENLSVDPSPLMFVYHCNPGFPVLDSGTRLLINSEKTTEWLEDKEVGPDVYQVATPPQEEAHDDVFVHRPVADADGNVHVGLVNDGLGLGLYWKFPIAEIPLVNQWQHFHRGTYVTGVEPGNVSMLGRAWNRREGYLKHIRPGEVREFHLEIGVLDGAEEIGEFERRF</sequence>
<gene>
    <name evidence="1" type="ORF">F4X14_12845</name>
</gene>
<evidence type="ECO:0000313" key="1">
    <source>
        <dbReference type="EMBL" id="MYC95843.1"/>
    </source>
</evidence>
<name>A0A6B1D8T5_9CHLR</name>
<organism evidence="1">
    <name type="scientific">Caldilineaceae bacterium SB0661_bin_32</name>
    <dbReference type="NCBI Taxonomy" id="2605255"/>
    <lineage>
        <taxon>Bacteria</taxon>
        <taxon>Bacillati</taxon>
        <taxon>Chloroflexota</taxon>
        <taxon>Caldilineae</taxon>
        <taxon>Caldilineales</taxon>
        <taxon>Caldilineaceae</taxon>
    </lineage>
</organism>
<dbReference type="InterPro" id="IPR027839">
    <property type="entry name" value="DUF4432"/>
</dbReference>